<evidence type="ECO:0000256" key="1">
    <source>
        <dbReference type="ARBA" id="ARBA00004196"/>
    </source>
</evidence>
<organism evidence="7 8">
    <name type="scientific">Sporosarcina psychrophila</name>
    <name type="common">Bacillus psychrophilus</name>
    <dbReference type="NCBI Taxonomy" id="1476"/>
    <lineage>
        <taxon>Bacteria</taxon>
        <taxon>Bacillati</taxon>
        <taxon>Bacillota</taxon>
        <taxon>Bacilli</taxon>
        <taxon>Bacillales</taxon>
        <taxon>Caryophanaceae</taxon>
        <taxon>Sporosarcina</taxon>
    </lineage>
</organism>
<accession>A0ABV2K6W3</accession>
<dbReference type="InterPro" id="IPR051313">
    <property type="entry name" value="Bact_iron-sidero_bind"/>
</dbReference>
<proteinExistence type="inferred from homology"/>
<dbReference type="PANTHER" id="PTHR30532:SF1">
    <property type="entry name" value="IRON(3+)-HYDROXAMATE-BINDING PROTEIN FHUD"/>
    <property type="match status" value="1"/>
</dbReference>
<keyword evidence="3" id="KW-0813">Transport</keyword>
<reference evidence="7 8" key="1">
    <citation type="submission" date="2024-06" db="EMBL/GenBank/DDBJ databases">
        <title>Sorghum-associated microbial communities from plants grown in Nebraska, USA.</title>
        <authorList>
            <person name="Schachtman D."/>
        </authorList>
    </citation>
    <scope>NUCLEOTIDE SEQUENCE [LARGE SCALE GENOMIC DNA]</scope>
    <source>
        <strain evidence="7 8">1288</strain>
    </source>
</reference>
<evidence type="ECO:0000256" key="2">
    <source>
        <dbReference type="ARBA" id="ARBA00008814"/>
    </source>
</evidence>
<comment type="similarity">
    <text evidence="2">Belongs to the bacterial solute-binding protein 8 family.</text>
</comment>
<feature type="domain" description="Fe/B12 periplasmic-binding" evidence="6">
    <location>
        <begin position="68"/>
        <end position="327"/>
    </location>
</feature>
<evidence type="ECO:0000259" key="6">
    <source>
        <dbReference type="PROSITE" id="PS50983"/>
    </source>
</evidence>
<evidence type="ECO:0000313" key="7">
    <source>
        <dbReference type="EMBL" id="MET3656350.1"/>
    </source>
</evidence>
<evidence type="ECO:0000256" key="5">
    <source>
        <dbReference type="SAM" id="SignalP"/>
    </source>
</evidence>
<evidence type="ECO:0000256" key="4">
    <source>
        <dbReference type="ARBA" id="ARBA00022729"/>
    </source>
</evidence>
<keyword evidence="8" id="KW-1185">Reference proteome</keyword>
<dbReference type="Gene3D" id="3.40.50.1980">
    <property type="entry name" value="Nitrogenase molybdenum iron protein domain"/>
    <property type="match status" value="2"/>
</dbReference>
<feature type="signal peptide" evidence="5">
    <location>
        <begin position="1"/>
        <end position="24"/>
    </location>
</feature>
<name>A0ABV2K6W3_SPOPS</name>
<comment type="caution">
    <text evidence="7">The sequence shown here is derived from an EMBL/GenBank/DDBJ whole genome shotgun (WGS) entry which is preliminary data.</text>
</comment>
<dbReference type="PANTHER" id="PTHR30532">
    <property type="entry name" value="IRON III DICITRATE-BINDING PERIPLASMIC PROTEIN"/>
    <property type="match status" value="1"/>
</dbReference>
<evidence type="ECO:0000256" key="3">
    <source>
        <dbReference type="ARBA" id="ARBA00022448"/>
    </source>
</evidence>
<dbReference type="Proteomes" id="UP001549104">
    <property type="component" value="Unassembled WGS sequence"/>
</dbReference>
<dbReference type="RefSeq" id="WP_354312603.1">
    <property type="nucleotide sequence ID" value="NZ_JBEPME010000001.1"/>
</dbReference>
<feature type="chain" id="PRO_5046671435" evidence="5">
    <location>
        <begin position="25"/>
        <end position="327"/>
    </location>
</feature>
<keyword evidence="4 5" id="KW-0732">Signal</keyword>
<dbReference type="EMBL" id="JBEPME010000001">
    <property type="protein sequence ID" value="MET3656350.1"/>
    <property type="molecule type" value="Genomic_DNA"/>
</dbReference>
<dbReference type="InterPro" id="IPR002491">
    <property type="entry name" value="ABC_transptr_periplasmic_BD"/>
</dbReference>
<protein>
    <submittedName>
        <fullName evidence="7">Iron complex transport system substrate-binding protein</fullName>
    </submittedName>
</protein>
<sequence>MLTNKKRTVIMSSFLALSLTLVGCGDTSENGAKTKDTKTEQAAEELSTERILTDAMGHEVTIPAKPERIIASYLEDNLVALDITPLAQWTVNDGASIQNYLQDYLKDIPTIPYDLPFEVVTSFSPDLLVMSSAEAVEGGKYEQYSKIAPTYVLEVENNSDWREKLLKVGEIFEKTDEAKQVLEEYEKKATDSKKIIQDSIGSESAAAVWLVNNTFFIVSENVSSGAVLYGDLGLSTPNVVKEISSTATGNWSEISLERLAELDADHIFLINSDKGNGAEMLLDPVWKNIPAVKNGHIYEYAAETSWLYSGPIANTQIIDGVVESLTK</sequence>
<dbReference type="PROSITE" id="PS51257">
    <property type="entry name" value="PROKAR_LIPOPROTEIN"/>
    <property type="match status" value="1"/>
</dbReference>
<dbReference type="Pfam" id="PF01497">
    <property type="entry name" value="Peripla_BP_2"/>
    <property type="match status" value="1"/>
</dbReference>
<dbReference type="SUPFAM" id="SSF53807">
    <property type="entry name" value="Helical backbone' metal receptor"/>
    <property type="match status" value="1"/>
</dbReference>
<comment type="subcellular location">
    <subcellularLocation>
        <location evidence="1">Cell envelope</location>
    </subcellularLocation>
</comment>
<dbReference type="PROSITE" id="PS50983">
    <property type="entry name" value="FE_B12_PBP"/>
    <property type="match status" value="1"/>
</dbReference>
<gene>
    <name evidence="7" type="ORF">ABIC55_001434</name>
</gene>
<evidence type="ECO:0000313" key="8">
    <source>
        <dbReference type="Proteomes" id="UP001549104"/>
    </source>
</evidence>